<evidence type="ECO:0000313" key="5">
    <source>
        <dbReference type="EMBL" id="GLI41059.1"/>
    </source>
</evidence>
<feature type="compositionally biased region" description="Low complexity" evidence="3">
    <location>
        <begin position="186"/>
        <end position="204"/>
    </location>
</feature>
<dbReference type="InterPro" id="IPR029039">
    <property type="entry name" value="Flavoprotein-like_sf"/>
</dbReference>
<evidence type="ECO:0000256" key="1">
    <source>
        <dbReference type="ARBA" id="ARBA00022630"/>
    </source>
</evidence>
<organism evidence="5 6">
    <name type="scientific">Glycomyces algeriensis</name>
    <dbReference type="NCBI Taxonomy" id="256037"/>
    <lineage>
        <taxon>Bacteria</taxon>
        <taxon>Bacillati</taxon>
        <taxon>Actinomycetota</taxon>
        <taxon>Actinomycetes</taxon>
        <taxon>Glycomycetales</taxon>
        <taxon>Glycomycetaceae</taxon>
        <taxon>Glycomyces</taxon>
    </lineage>
</organism>
<accession>A0A9W6G4T6</accession>
<dbReference type="EMBL" id="BSDT01000001">
    <property type="protein sequence ID" value="GLI41059.1"/>
    <property type="molecule type" value="Genomic_DNA"/>
</dbReference>
<dbReference type="GO" id="GO:0016491">
    <property type="term" value="F:oxidoreductase activity"/>
    <property type="evidence" value="ECO:0007669"/>
    <property type="project" value="InterPro"/>
</dbReference>
<dbReference type="Pfam" id="PF03358">
    <property type="entry name" value="FMN_red"/>
    <property type="match status" value="1"/>
</dbReference>
<dbReference type="Proteomes" id="UP001144313">
    <property type="component" value="Unassembled WGS sequence"/>
</dbReference>
<protein>
    <submittedName>
        <fullName evidence="5">Flavodoxin</fullName>
    </submittedName>
</protein>
<keyword evidence="1" id="KW-0285">Flavoprotein</keyword>
<feature type="compositionally biased region" description="Polar residues" evidence="3">
    <location>
        <begin position="205"/>
        <end position="215"/>
    </location>
</feature>
<dbReference type="InterPro" id="IPR005025">
    <property type="entry name" value="FMN_Rdtase-like_dom"/>
</dbReference>
<comment type="caution">
    <text evidence="5">The sequence shown here is derived from an EMBL/GenBank/DDBJ whole genome shotgun (WGS) entry which is preliminary data.</text>
</comment>
<reference evidence="5" key="1">
    <citation type="submission" date="2022-12" db="EMBL/GenBank/DDBJ databases">
        <title>Reference genome sequencing for broad-spectrum identification of bacterial and archaeal isolates by mass spectrometry.</title>
        <authorList>
            <person name="Sekiguchi Y."/>
            <person name="Tourlousse D.M."/>
        </authorList>
    </citation>
    <scope>NUCLEOTIDE SEQUENCE</scope>
    <source>
        <strain evidence="5">LLR39Z86</strain>
    </source>
</reference>
<evidence type="ECO:0000313" key="6">
    <source>
        <dbReference type="Proteomes" id="UP001144313"/>
    </source>
</evidence>
<dbReference type="SUPFAM" id="SSF52218">
    <property type="entry name" value="Flavoproteins"/>
    <property type="match status" value="1"/>
</dbReference>
<gene>
    <name evidence="5" type="ORF">GALLR39Z86_09090</name>
</gene>
<sequence>MPDAPRSFLFLLGSSRTGGNTESLARAAADHLEPEATQRWIHLGELGLPPFHDRRHAGDGTTPEAEGAERLVQDATLAATDLVIASPLYWYSVSASVKNYLDYWSGWLRVPGLDFKARMAGRRLWGVTAHGDGTPGVAEPLAGTLRLSAAYLKMDWRGVLLGYGSRPGDVDRDDRALAAAKTFLDSPSTSSASTNSASANGTPADPNTQTPGVLY</sequence>
<dbReference type="InterPro" id="IPR051796">
    <property type="entry name" value="ISF_SsuE-like"/>
</dbReference>
<name>A0A9W6G4T6_9ACTN</name>
<feature type="region of interest" description="Disordered" evidence="3">
    <location>
        <begin position="184"/>
        <end position="215"/>
    </location>
</feature>
<dbReference type="Gene3D" id="3.40.50.360">
    <property type="match status" value="1"/>
</dbReference>
<feature type="domain" description="NADPH-dependent FMN reductase-like" evidence="4">
    <location>
        <begin position="9"/>
        <end position="120"/>
    </location>
</feature>
<dbReference type="PANTHER" id="PTHR43278:SF4">
    <property type="entry name" value="NAD(P)H-DEPENDENT FMN-CONTAINING OXIDOREDUCTASE YWQN-RELATED"/>
    <property type="match status" value="1"/>
</dbReference>
<proteinExistence type="predicted"/>
<keyword evidence="2" id="KW-0288">FMN</keyword>
<evidence type="ECO:0000256" key="2">
    <source>
        <dbReference type="ARBA" id="ARBA00022643"/>
    </source>
</evidence>
<keyword evidence="6" id="KW-1185">Reference proteome</keyword>
<evidence type="ECO:0000259" key="4">
    <source>
        <dbReference type="Pfam" id="PF03358"/>
    </source>
</evidence>
<dbReference type="PANTHER" id="PTHR43278">
    <property type="entry name" value="NAD(P)H-DEPENDENT FMN-CONTAINING OXIDOREDUCTASE YWQN-RELATED"/>
    <property type="match status" value="1"/>
</dbReference>
<evidence type="ECO:0000256" key="3">
    <source>
        <dbReference type="SAM" id="MobiDB-lite"/>
    </source>
</evidence>
<dbReference type="RefSeq" id="WP_270116639.1">
    <property type="nucleotide sequence ID" value="NZ_BAAAOL010000002.1"/>
</dbReference>
<dbReference type="AlphaFoldDB" id="A0A9W6G4T6"/>